<name>A0A314UFK5_PRUYE</name>
<feature type="region of interest" description="Disordered" evidence="1">
    <location>
        <begin position="33"/>
        <end position="70"/>
    </location>
</feature>
<accession>A0A314UFK5</accession>
<dbReference type="Proteomes" id="UP000250321">
    <property type="component" value="Unassembled WGS sequence"/>
</dbReference>
<dbReference type="OrthoDB" id="1724184at2759"/>
<evidence type="ECO:0000313" key="4">
    <source>
        <dbReference type="Proteomes" id="UP000250321"/>
    </source>
</evidence>
<keyword evidence="2" id="KW-0472">Membrane</keyword>
<feature type="transmembrane region" description="Helical" evidence="2">
    <location>
        <begin position="6"/>
        <end position="26"/>
    </location>
</feature>
<evidence type="ECO:0000313" key="3">
    <source>
        <dbReference type="EMBL" id="PQM36121.1"/>
    </source>
</evidence>
<protein>
    <submittedName>
        <fullName evidence="3">Uncharacterized protein</fullName>
    </submittedName>
</protein>
<proteinExistence type="predicted"/>
<sequence length="97" mass="10683">MSVFGGFLGAYVLIIWMMNLVCLCPTTRQLAPNQRMPRIPKPRGELMRPRNNVGSSSSSSKPKALAEEPQSDALSFAPSFDGLFCFETLASKFIKPT</sequence>
<organism evidence="3 4">
    <name type="scientific">Prunus yedoensis var. nudiflora</name>
    <dbReference type="NCBI Taxonomy" id="2094558"/>
    <lineage>
        <taxon>Eukaryota</taxon>
        <taxon>Viridiplantae</taxon>
        <taxon>Streptophyta</taxon>
        <taxon>Embryophyta</taxon>
        <taxon>Tracheophyta</taxon>
        <taxon>Spermatophyta</taxon>
        <taxon>Magnoliopsida</taxon>
        <taxon>eudicotyledons</taxon>
        <taxon>Gunneridae</taxon>
        <taxon>Pentapetalae</taxon>
        <taxon>rosids</taxon>
        <taxon>fabids</taxon>
        <taxon>Rosales</taxon>
        <taxon>Rosaceae</taxon>
        <taxon>Amygdaloideae</taxon>
        <taxon>Amygdaleae</taxon>
        <taxon>Prunus</taxon>
    </lineage>
</organism>
<comment type="caution">
    <text evidence="3">The sequence shown here is derived from an EMBL/GenBank/DDBJ whole genome shotgun (WGS) entry which is preliminary data.</text>
</comment>
<dbReference type="EMBL" id="PJQY01003583">
    <property type="protein sequence ID" value="PQM36121.1"/>
    <property type="molecule type" value="Genomic_DNA"/>
</dbReference>
<gene>
    <name evidence="3" type="ORF">Pyn_29482</name>
</gene>
<reference evidence="3 4" key="1">
    <citation type="submission" date="2018-02" db="EMBL/GenBank/DDBJ databases">
        <title>Draft genome of wild Prunus yedoensis var. nudiflora.</title>
        <authorList>
            <person name="Baek S."/>
            <person name="Kim J.-H."/>
            <person name="Choi K."/>
            <person name="Kim G.-B."/>
            <person name="Cho A."/>
            <person name="Jang H."/>
            <person name="Shin C.-H."/>
            <person name="Yu H.-J."/>
            <person name="Mun J.-H."/>
        </authorList>
    </citation>
    <scope>NUCLEOTIDE SEQUENCE [LARGE SCALE GENOMIC DNA]</scope>
    <source>
        <strain evidence="4">cv. Jeju island</strain>
        <tissue evidence="3">Leaf</tissue>
    </source>
</reference>
<keyword evidence="2" id="KW-1133">Transmembrane helix</keyword>
<dbReference type="AlphaFoldDB" id="A0A314UFK5"/>
<keyword evidence="2" id="KW-0812">Transmembrane</keyword>
<evidence type="ECO:0000256" key="2">
    <source>
        <dbReference type="SAM" id="Phobius"/>
    </source>
</evidence>
<evidence type="ECO:0000256" key="1">
    <source>
        <dbReference type="SAM" id="MobiDB-lite"/>
    </source>
</evidence>
<keyword evidence="4" id="KW-1185">Reference proteome</keyword>